<keyword evidence="3" id="KW-0762">Sugar transport</keyword>
<evidence type="ECO:0000313" key="9">
    <source>
        <dbReference type="Proteomes" id="UP001197114"/>
    </source>
</evidence>
<keyword evidence="5" id="KW-0598">Phosphotransferase system</keyword>
<accession>A0ABS6YR35</accession>
<organism evidence="8 9">
    <name type="scientific">Streptomyces anatolicus</name>
    <dbReference type="NCBI Taxonomy" id="2675858"/>
    <lineage>
        <taxon>Bacteria</taxon>
        <taxon>Bacillati</taxon>
        <taxon>Actinomycetota</taxon>
        <taxon>Actinomycetes</taxon>
        <taxon>Kitasatosporales</taxon>
        <taxon>Streptomycetaceae</taxon>
        <taxon>Streptomyces</taxon>
    </lineage>
</organism>
<evidence type="ECO:0000313" key="8">
    <source>
        <dbReference type="EMBL" id="MBW5423555.1"/>
    </source>
</evidence>
<dbReference type="Pfam" id="PF00359">
    <property type="entry name" value="PTS_EIIA_2"/>
    <property type="match status" value="1"/>
</dbReference>
<dbReference type="CDD" id="cd00211">
    <property type="entry name" value="PTS_IIA_fru"/>
    <property type="match status" value="1"/>
</dbReference>
<evidence type="ECO:0000259" key="7">
    <source>
        <dbReference type="PROSITE" id="PS51094"/>
    </source>
</evidence>
<dbReference type="InterPro" id="IPR004715">
    <property type="entry name" value="PTS_IIA_fruc"/>
</dbReference>
<evidence type="ECO:0000256" key="5">
    <source>
        <dbReference type="ARBA" id="ARBA00022683"/>
    </source>
</evidence>
<dbReference type="EMBL" id="WMBF01000199">
    <property type="protein sequence ID" value="MBW5423555.1"/>
    <property type="molecule type" value="Genomic_DNA"/>
</dbReference>
<dbReference type="Gene3D" id="3.40.930.10">
    <property type="entry name" value="Mannitol-specific EII, Chain A"/>
    <property type="match status" value="1"/>
</dbReference>
<protein>
    <submittedName>
        <fullName evidence="8">PTS fructose transporter subunit IIC</fullName>
    </submittedName>
</protein>
<dbReference type="InterPro" id="IPR051541">
    <property type="entry name" value="PTS_SugarTrans_NitroReg"/>
</dbReference>
<evidence type="ECO:0000256" key="3">
    <source>
        <dbReference type="ARBA" id="ARBA00022597"/>
    </source>
</evidence>
<sequence>PSAQPAAPAPAPASSSASDSASAAASASASAPASASASSSASAPASAPAPASTPASAPAAASASASAQPAAPASASAPAPASASSADATEVLSGYLTERTVKVQLAARDKDAAIREMAALLAATGRVNDVEELVRTALRREEQGTTGLGEEIAIPHAKTDAVDAPVVGFARSAEGVEWGSLDGTKAKLIFMISVPEAAAGDEHLRILALLSRKLMDTGFRERLVAAPDDVAILDVLREVQ</sequence>
<dbReference type="Proteomes" id="UP001197114">
    <property type="component" value="Unassembled WGS sequence"/>
</dbReference>
<evidence type="ECO:0000256" key="1">
    <source>
        <dbReference type="ARBA" id="ARBA00022448"/>
    </source>
</evidence>
<keyword evidence="9" id="KW-1185">Reference proteome</keyword>
<comment type="caution">
    <text evidence="8">The sequence shown here is derived from an EMBL/GenBank/DDBJ whole genome shotgun (WGS) entry which is preliminary data.</text>
</comment>
<dbReference type="NCBIfam" id="TIGR00848">
    <property type="entry name" value="fruA"/>
    <property type="match status" value="1"/>
</dbReference>
<reference evidence="8 9" key="1">
    <citation type="submission" date="2019-11" db="EMBL/GenBank/DDBJ databases">
        <authorList>
            <person name="Ay H."/>
        </authorList>
    </citation>
    <scope>NUCLEOTIDE SEQUENCE [LARGE SCALE GENOMIC DNA]</scope>
    <source>
        <strain evidence="8 9">BG9H</strain>
    </source>
</reference>
<evidence type="ECO:0000256" key="2">
    <source>
        <dbReference type="ARBA" id="ARBA00022553"/>
    </source>
</evidence>
<feature type="region of interest" description="Disordered" evidence="6">
    <location>
        <begin position="1"/>
        <end position="62"/>
    </location>
</feature>
<feature type="non-terminal residue" evidence="8">
    <location>
        <position position="1"/>
    </location>
</feature>
<dbReference type="PROSITE" id="PS00372">
    <property type="entry name" value="PTS_EIIA_TYPE_2_HIS"/>
    <property type="match status" value="1"/>
</dbReference>
<dbReference type="PANTHER" id="PTHR47738:SF2">
    <property type="entry name" value="PTS SYSTEM FRUCTOSE-LIKE EIIA COMPONENT"/>
    <property type="match status" value="1"/>
</dbReference>
<feature type="domain" description="PTS EIIA type-2" evidence="7">
    <location>
        <begin position="94"/>
        <end position="239"/>
    </location>
</feature>
<keyword evidence="2" id="KW-0597">Phosphoprotein</keyword>
<dbReference type="InterPro" id="IPR016152">
    <property type="entry name" value="PTrfase/Anion_transptr"/>
</dbReference>
<dbReference type="PANTHER" id="PTHR47738">
    <property type="entry name" value="PTS SYSTEM FRUCTOSE-LIKE EIIA COMPONENT-RELATED"/>
    <property type="match status" value="1"/>
</dbReference>
<proteinExistence type="predicted"/>
<keyword evidence="4" id="KW-0808">Transferase</keyword>
<evidence type="ECO:0000256" key="6">
    <source>
        <dbReference type="SAM" id="MobiDB-lite"/>
    </source>
</evidence>
<dbReference type="RefSeq" id="WP_219690021.1">
    <property type="nucleotide sequence ID" value="NZ_WMBF01000199.1"/>
</dbReference>
<dbReference type="PROSITE" id="PS51094">
    <property type="entry name" value="PTS_EIIA_TYPE_2"/>
    <property type="match status" value="1"/>
</dbReference>
<evidence type="ECO:0000256" key="4">
    <source>
        <dbReference type="ARBA" id="ARBA00022679"/>
    </source>
</evidence>
<name>A0ABS6YR35_9ACTN</name>
<keyword evidence="1" id="KW-0813">Transport</keyword>
<dbReference type="SUPFAM" id="SSF55804">
    <property type="entry name" value="Phoshotransferase/anion transport protein"/>
    <property type="match status" value="1"/>
</dbReference>
<gene>
    <name evidence="8" type="ORF">GKQ77_18645</name>
</gene>
<dbReference type="InterPro" id="IPR002178">
    <property type="entry name" value="PTS_EIIA_type-2_dom"/>
</dbReference>